<sequence>MPKGYQSFLQKSTRTTYCSKEKFANHDLSAAWVAAALKHFSIEASDTKDYKYPLDSQPARAKIWPA</sequence>
<accession>A0A0F4XF35</accession>
<dbReference type="EMBL" id="JZXC01000042">
    <property type="protein sequence ID" value="KKA04351.1"/>
    <property type="molecule type" value="Genomic_DNA"/>
</dbReference>
<name>A0A0F4XF35_9PSED</name>
<proteinExistence type="predicted"/>
<evidence type="ECO:0000313" key="2">
    <source>
        <dbReference type="Proteomes" id="UP000033662"/>
    </source>
</evidence>
<organism evidence="1 2">
    <name type="scientific">Pseudomonas kilonensis</name>
    <dbReference type="NCBI Taxonomy" id="132476"/>
    <lineage>
        <taxon>Bacteria</taxon>
        <taxon>Pseudomonadati</taxon>
        <taxon>Pseudomonadota</taxon>
        <taxon>Gammaproteobacteria</taxon>
        <taxon>Pseudomonadales</taxon>
        <taxon>Pseudomonadaceae</taxon>
        <taxon>Pseudomonas</taxon>
    </lineage>
</organism>
<dbReference type="Proteomes" id="UP000033662">
    <property type="component" value="Unassembled WGS sequence"/>
</dbReference>
<dbReference type="OrthoDB" id="6917163at2"/>
<evidence type="ECO:0000313" key="1">
    <source>
        <dbReference type="EMBL" id="KKA04351.1"/>
    </source>
</evidence>
<gene>
    <name evidence="1" type="ORF">VP02_28275</name>
</gene>
<dbReference type="AlphaFoldDB" id="A0A0F4XF35"/>
<protein>
    <submittedName>
        <fullName evidence="1">Uncharacterized protein</fullName>
    </submittedName>
</protein>
<reference evidence="1 2" key="1">
    <citation type="submission" date="2015-03" db="EMBL/GenBank/DDBJ databases">
        <title>Pseudomonas fluorescens 1855-344 Genome sequencing and assembly.</title>
        <authorList>
            <person name="Eng W.W.H."/>
            <person name="Gan H.M."/>
            <person name="Savka M.A."/>
        </authorList>
    </citation>
    <scope>NUCLEOTIDE SEQUENCE [LARGE SCALE GENOMIC DNA]</scope>
    <source>
        <strain evidence="1 2">1855-344</strain>
    </source>
</reference>
<comment type="caution">
    <text evidence="1">The sequence shown here is derived from an EMBL/GenBank/DDBJ whole genome shotgun (WGS) entry which is preliminary data.</text>
</comment>
<dbReference type="PATRIC" id="fig|132476.4.peg.5063"/>